<dbReference type="EMBL" id="BGZK01000508">
    <property type="protein sequence ID" value="GBP47716.1"/>
    <property type="molecule type" value="Genomic_DNA"/>
</dbReference>
<dbReference type="AlphaFoldDB" id="A0A4C1W8L1"/>
<keyword evidence="2" id="KW-1185">Reference proteome</keyword>
<dbReference type="Proteomes" id="UP000299102">
    <property type="component" value="Unassembled WGS sequence"/>
</dbReference>
<evidence type="ECO:0000313" key="2">
    <source>
        <dbReference type="Proteomes" id="UP000299102"/>
    </source>
</evidence>
<gene>
    <name evidence="1" type="ORF">EVAR_14247_1</name>
</gene>
<organism evidence="1 2">
    <name type="scientific">Eumeta variegata</name>
    <name type="common">Bagworm moth</name>
    <name type="synonym">Eumeta japonica</name>
    <dbReference type="NCBI Taxonomy" id="151549"/>
    <lineage>
        <taxon>Eukaryota</taxon>
        <taxon>Metazoa</taxon>
        <taxon>Ecdysozoa</taxon>
        <taxon>Arthropoda</taxon>
        <taxon>Hexapoda</taxon>
        <taxon>Insecta</taxon>
        <taxon>Pterygota</taxon>
        <taxon>Neoptera</taxon>
        <taxon>Endopterygota</taxon>
        <taxon>Lepidoptera</taxon>
        <taxon>Glossata</taxon>
        <taxon>Ditrysia</taxon>
        <taxon>Tineoidea</taxon>
        <taxon>Psychidae</taxon>
        <taxon>Oiketicinae</taxon>
        <taxon>Eumeta</taxon>
    </lineage>
</organism>
<sequence>MTFLRGSKANVKPLFAARAYKTLAELKSAITNYCEENRETTHDLPMEWGTKENSPIHPASDTKVSRSKVKRVCNLPNCRWSLSHTNTHISREFTNTLPALWVGIGHVKSPRFILFFTDRLFAHQIARIERYVMCSNIECDVRWLRLVFVSYLCSRIFIAVGQVNFICKRSSRLELSDDEGDTLCYLISPSVDDMGVSSNRHLHTEPKLHRDVAFSSNSDLFS</sequence>
<proteinExistence type="predicted"/>
<accession>A0A4C1W8L1</accession>
<reference evidence="1 2" key="1">
    <citation type="journal article" date="2019" name="Commun. Biol.">
        <title>The bagworm genome reveals a unique fibroin gene that provides high tensile strength.</title>
        <authorList>
            <person name="Kono N."/>
            <person name="Nakamura H."/>
            <person name="Ohtoshi R."/>
            <person name="Tomita M."/>
            <person name="Numata K."/>
            <person name="Arakawa K."/>
        </authorList>
    </citation>
    <scope>NUCLEOTIDE SEQUENCE [LARGE SCALE GENOMIC DNA]</scope>
</reference>
<comment type="caution">
    <text evidence="1">The sequence shown here is derived from an EMBL/GenBank/DDBJ whole genome shotgun (WGS) entry which is preliminary data.</text>
</comment>
<name>A0A4C1W8L1_EUMVA</name>
<evidence type="ECO:0000313" key="1">
    <source>
        <dbReference type="EMBL" id="GBP47716.1"/>
    </source>
</evidence>
<protein>
    <submittedName>
        <fullName evidence="1">Uncharacterized protein</fullName>
    </submittedName>
</protein>